<keyword evidence="3 8" id="KW-0132">Cell division</keyword>
<dbReference type="Pfam" id="PF04354">
    <property type="entry name" value="ZipA_C"/>
    <property type="match status" value="1"/>
</dbReference>
<comment type="subunit">
    <text evidence="8">Interacts with FtsZ via their C-terminal domains.</text>
</comment>
<evidence type="ECO:0000256" key="4">
    <source>
        <dbReference type="ARBA" id="ARBA00022692"/>
    </source>
</evidence>
<dbReference type="GO" id="GO:0000917">
    <property type="term" value="P:division septum assembly"/>
    <property type="evidence" value="ECO:0007669"/>
    <property type="project" value="TreeGrafter"/>
</dbReference>
<dbReference type="InterPro" id="IPR036765">
    <property type="entry name" value="ZipA_FtsZ-bd_C_sf"/>
</dbReference>
<comment type="function">
    <text evidence="8 9">Essential cell division protein that stabilizes the FtsZ protofilaments by cross-linking them and that serves as a cytoplasmic membrane anchor for the Z ring. Also required for the recruitment to the septal ring of downstream cell division proteins.</text>
</comment>
<evidence type="ECO:0000313" key="13">
    <source>
        <dbReference type="Proteomes" id="UP001249020"/>
    </source>
</evidence>
<keyword evidence="4 8" id="KW-0812">Transmembrane</keyword>
<dbReference type="GO" id="GO:0032153">
    <property type="term" value="C:cell division site"/>
    <property type="evidence" value="ECO:0007669"/>
    <property type="project" value="UniProtKB-UniRule"/>
</dbReference>
<feature type="compositionally biased region" description="Low complexity" evidence="10">
    <location>
        <begin position="238"/>
        <end position="264"/>
    </location>
</feature>
<keyword evidence="6 8" id="KW-0472">Membrane</keyword>
<dbReference type="InterPro" id="IPR007449">
    <property type="entry name" value="ZipA_FtsZ-bd_C"/>
</dbReference>
<evidence type="ECO:0000256" key="6">
    <source>
        <dbReference type="ARBA" id="ARBA00023136"/>
    </source>
</evidence>
<dbReference type="AlphaFoldDB" id="A0AAW8QXM7"/>
<reference evidence="12 13" key="1">
    <citation type="submission" date="2023-09" db="EMBL/GenBank/DDBJ databases">
        <authorList>
            <person name="Rey-Velasco X."/>
        </authorList>
    </citation>
    <scope>NUCLEOTIDE SEQUENCE [LARGE SCALE GENOMIC DNA]</scope>
    <source>
        <strain evidence="12 13">W409</strain>
    </source>
</reference>
<dbReference type="RefSeq" id="WP_311360532.1">
    <property type="nucleotide sequence ID" value="NZ_JAVRIE010000001.1"/>
</dbReference>
<evidence type="ECO:0000256" key="1">
    <source>
        <dbReference type="ARBA" id="ARBA00022475"/>
    </source>
</evidence>
<feature type="compositionally biased region" description="Basic and acidic residues" evidence="10">
    <location>
        <begin position="36"/>
        <end position="45"/>
    </location>
</feature>
<dbReference type="GO" id="GO:0043093">
    <property type="term" value="P:FtsZ-dependent cytokinesis"/>
    <property type="evidence" value="ECO:0007669"/>
    <property type="project" value="UniProtKB-UniRule"/>
</dbReference>
<keyword evidence="2 8" id="KW-0997">Cell inner membrane</keyword>
<dbReference type="SMART" id="SM00771">
    <property type="entry name" value="ZipA_C"/>
    <property type="match status" value="1"/>
</dbReference>
<dbReference type="GO" id="GO:0005886">
    <property type="term" value="C:plasma membrane"/>
    <property type="evidence" value="ECO:0007669"/>
    <property type="project" value="UniProtKB-SubCell"/>
</dbReference>
<name>A0AAW8QXM7_9ALTE</name>
<keyword evidence="7 8" id="KW-0131">Cell cycle</keyword>
<dbReference type="InterPro" id="IPR011919">
    <property type="entry name" value="Cell_div_ZipA"/>
</dbReference>
<evidence type="ECO:0000256" key="3">
    <source>
        <dbReference type="ARBA" id="ARBA00022618"/>
    </source>
</evidence>
<keyword evidence="1 8" id="KW-1003">Cell membrane</keyword>
<evidence type="ECO:0000256" key="8">
    <source>
        <dbReference type="HAMAP-Rule" id="MF_00509"/>
    </source>
</evidence>
<dbReference type="Proteomes" id="UP001249020">
    <property type="component" value="Unassembled WGS sequence"/>
</dbReference>
<feature type="domain" description="ZipA C-terminal FtsZ-binding" evidence="11">
    <location>
        <begin position="376"/>
        <end position="506"/>
    </location>
</feature>
<organism evidence="12 13">
    <name type="scientific">Brumicola blandensis</name>
    <dbReference type="NCBI Taxonomy" id="3075611"/>
    <lineage>
        <taxon>Bacteria</taxon>
        <taxon>Pseudomonadati</taxon>
        <taxon>Pseudomonadota</taxon>
        <taxon>Gammaproteobacteria</taxon>
        <taxon>Alteromonadales</taxon>
        <taxon>Alteromonadaceae</taxon>
        <taxon>Brumicola</taxon>
    </lineage>
</organism>
<dbReference type="Gene3D" id="3.30.1400.10">
    <property type="entry name" value="ZipA, C-terminal FtsZ-binding domain"/>
    <property type="match status" value="1"/>
</dbReference>
<accession>A0AAW8QXM7</accession>
<feature type="region of interest" description="Disordered" evidence="10">
    <location>
        <begin position="135"/>
        <end position="294"/>
    </location>
</feature>
<sequence>MEDLRYTFLILGVVVIVAILVHGIWTIRKNAKANERPKFQSRDWQGDGDEPTVDPLAHSTSDDSYDDVGVGPVRIISGASAGNEQFTNQSIPDLEENDEHNVAEQDSMPDIDPTDPMVRSEALVGDDIDIQRELESQSDVNQSGGEPESSVRVNTPELDEGLSLSHSEMDFAQLAAEHEEAPAKLYGSVVTQPKPEFKRQTRPSETSRPQSSDTSIPEPPPFLLKPEAATPPVNTDETPTSSASTPPMSNEATAPAKAAAPTKTVRPEVDSQGRVEPEFKLDAEEVPKAEEEKPISLAAQARKLVSRRKKSVADKIRKEPQVQNAVKTNEEQMRIDFTEEASSHTSSNVEPISASREDARANAEPSAGQSGAVEQPTDVLVLNVRAPEGNEIIGSALLPMLLTLGFKFGEQDIFHRHVNTNGKGPVLFSLANLFKPGVFDIDNIENFSTRGLSLFMMLPIEGEPQQVFNMMHNAARKLADEFGCQILDGSRGVLTKQGLQKYSERIREFERKRINRQ</sequence>
<evidence type="ECO:0000256" key="7">
    <source>
        <dbReference type="ARBA" id="ARBA00023306"/>
    </source>
</evidence>
<evidence type="ECO:0000259" key="11">
    <source>
        <dbReference type="SMART" id="SM00771"/>
    </source>
</evidence>
<dbReference type="NCBIfam" id="TIGR02205">
    <property type="entry name" value="septum_zipA"/>
    <property type="match status" value="1"/>
</dbReference>
<keyword evidence="5 8" id="KW-1133">Transmembrane helix</keyword>
<feature type="region of interest" description="Disordered" evidence="10">
    <location>
        <begin position="36"/>
        <end position="68"/>
    </location>
</feature>
<proteinExistence type="inferred from homology"/>
<protein>
    <recommendedName>
        <fullName evidence="8 9">Cell division protein ZipA</fullName>
    </recommendedName>
</protein>
<evidence type="ECO:0000256" key="9">
    <source>
        <dbReference type="RuleBase" id="RU003612"/>
    </source>
</evidence>
<evidence type="ECO:0000256" key="10">
    <source>
        <dbReference type="SAM" id="MobiDB-lite"/>
    </source>
</evidence>
<feature type="compositionally biased region" description="Polar residues" evidence="10">
    <location>
        <begin position="203"/>
        <end position="215"/>
    </location>
</feature>
<evidence type="ECO:0000313" key="12">
    <source>
        <dbReference type="EMBL" id="MDT0581757.1"/>
    </source>
</evidence>
<keyword evidence="13" id="KW-1185">Reference proteome</keyword>
<dbReference type="PANTHER" id="PTHR38685">
    <property type="entry name" value="CELL DIVISION PROTEIN ZIPA"/>
    <property type="match status" value="1"/>
</dbReference>
<comment type="subcellular location">
    <subcellularLocation>
        <location evidence="8">Cell inner membrane</location>
        <topology evidence="8">Single-pass type I membrane protein</topology>
    </subcellularLocation>
    <text evidence="8">Localizes to the Z ring in an FtsZ-dependent manner.</text>
</comment>
<evidence type="ECO:0000256" key="5">
    <source>
        <dbReference type="ARBA" id="ARBA00022989"/>
    </source>
</evidence>
<dbReference type="SUPFAM" id="SSF64383">
    <property type="entry name" value="Cell-division protein ZipA, C-terminal domain"/>
    <property type="match status" value="1"/>
</dbReference>
<dbReference type="HAMAP" id="MF_00509">
    <property type="entry name" value="ZipA"/>
    <property type="match status" value="1"/>
</dbReference>
<feature type="transmembrane region" description="Helical" evidence="8">
    <location>
        <begin position="6"/>
        <end position="27"/>
    </location>
</feature>
<gene>
    <name evidence="8 12" type="primary">zipA</name>
    <name evidence="12" type="ORF">RM544_04330</name>
</gene>
<evidence type="ECO:0000256" key="2">
    <source>
        <dbReference type="ARBA" id="ARBA00022519"/>
    </source>
</evidence>
<dbReference type="EMBL" id="JAVRIE010000001">
    <property type="protein sequence ID" value="MDT0581757.1"/>
    <property type="molecule type" value="Genomic_DNA"/>
</dbReference>
<feature type="region of interest" description="Disordered" evidence="10">
    <location>
        <begin position="338"/>
        <end position="374"/>
    </location>
</feature>
<comment type="similarity">
    <text evidence="8 9">Belongs to the ZipA family.</text>
</comment>
<feature type="compositionally biased region" description="Basic and acidic residues" evidence="10">
    <location>
        <begin position="265"/>
        <end position="294"/>
    </location>
</feature>
<comment type="caution">
    <text evidence="12">The sequence shown here is derived from an EMBL/GenBank/DDBJ whole genome shotgun (WGS) entry which is preliminary data.</text>
</comment>
<dbReference type="PANTHER" id="PTHR38685:SF1">
    <property type="entry name" value="CELL DIVISION PROTEIN ZIPA"/>
    <property type="match status" value="1"/>
</dbReference>